<evidence type="ECO:0000256" key="3">
    <source>
        <dbReference type="ARBA" id="ARBA00022452"/>
    </source>
</evidence>
<keyword evidence="3" id="KW-1134">Transmembrane beta strand</keyword>
<dbReference type="InterPro" id="IPR039426">
    <property type="entry name" value="TonB-dep_rcpt-like"/>
</dbReference>
<evidence type="ECO:0000313" key="10">
    <source>
        <dbReference type="EMBL" id="SEK45849.1"/>
    </source>
</evidence>
<evidence type="ECO:0000256" key="8">
    <source>
        <dbReference type="SAM" id="SignalP"/>
    </source>
</evidence>
<feature type="signal peptide" evidence="8">
    <location>
        <begin position="1"/>
        <end position="22"/>
    </location>
</feature>
<dbReference type="Pfam" id="PF07660">
    <property type="entry name" value="STN"/>
    <property type="match status" value="1"/>
</dbReference>
<keyword evidence="2" id="KW-0813">Transport</keyword>
<dbReference type="InterPro" id="IPR012910">
    <property type="entry name" value="Plug_dom"/>
</dbReference>
<evidence type="ECO:0000256" key="7">
    <source>
        <dbReference type="ARBA" id="ARBA00023237"/>
    </source>
</evidence>
<dbReference type="Gene3D" id="2.40.170.20">
    <property type="entry name" value="TonB-dependent receptor, beta-barrel domain"/>
    <property type="match status" value="1"/>
</dbReference>
<dbReference type="Pfam" id="PF07715">
    <property type="entry name" value="Plug"/>
    <property type="match status" value="1"/>
</dbReference>
<evidence type="ECO:0000256" key="6">
    <source>
        <dbReference type="ARBA" id="ARBA00023136"/>
    </source>
</evidence>
<dbReference type="STRING" id="573321.SAMN04488505_101238"/>
<evidence type="ECO:0000256" key="5">
    <source>
        <dbReference type="ARBA" id="ARBA00022729"/>
    </source>
</evidence>
<evidence type="ECO:0000256" key="4">
    <source>
        <dbReference type="ARBA" id="ARBA00022692"/>
    </source>
</evidence>
<dbReference type="Gene3D" id="2.170.130.10">
    <property type="entry name" value="TonB-dependent receptor, plug domain"/>
    <property type="match status" value="1"/>
</dbReference>
<dbReference type="GO" id="GO:0015344">
    <property type="term" value="F:siderophore uptake transmembrane transporter activity"/>
    <property type="evidence" value="ECO:0007669"/>
    <property type="project" value="TreeGrafter"/>
</dbReference>
<keyword evidence="7" id="KW-0998">Cell outer membrane</keyword>
<organism evidence="10 11">
    <name type="scientific">Chitinophaga rupis</name>
    <dbReference type="NCBI Taxonomy" id="573321"/>
    <lineage>
        <taxon>Bacteria</taxon>
        <taxon>Pseudomonadati</taxon>
        <taxon>Bacteroidota</taxon>
        <taxon>Chitinophagia</taxon>
        <taxon>Chitinophagales</taxon>
        <taxon>Chitinophagaceae</taxon>
        <taxon>Chitinophaga</taxon>
    </lineage>
</organism>
<dbReference type="SUPFAM" id="SSF49464">
    <property type="entry name" value="Carboxypeptidase regulatory domain-like"/>
    <property type="match status" value="1"/>
</dbReference>
<comment type="subcellular location">
    <subcellularLocation>
        <location evidence="1">Cell outer membrane</location>
        <topology evidence="1">Multi-pass membrane protein</topology>
    </subcellularLocation>
</comment>
<dbReference type="OrthoDB" id="9803050at2"/>
<dbReference type="EMBL" id="FOBB01000001">
    <property type="protein sequence ID" value="SEK45849.1"/>
    <property type="molecule type" value="Genomic_DNA"/>
</dbReference>
<proteinExistence type="predicted"/>
<keyword evidence="5 8" id="KW-0732">Signal</keyword>
<name>A0A1H7H6F3_9BACT</name>
<dbReference type="InterPro" id="IPR036942">
    <property type="entry name" value="Beta-barrel_TonB_sf"/>
</dbReference>
<keyword evidence="4" id="KW-0812">Transmembrane</keyword>
<dbReference type="InterPro" id="IPR008969">
    <property type="entry name" value="CarboxyPept-like_regulatory"/>
</dbReference>
<dbReference type="RefSeq" id="WP_089906324.1">
    <property type="nucleotide sequence ID" value="NZ_FOBB01000001.1"/>
</dbReference>
<dbReference type="PANTHER" id="PTHR30069:SF29">
    <property type="entry name" value="HEMOGLOBIN AND HEMOGLOBIN-HAPTOGLOBIN-BINDING PROTEIN 1-RELATED"/>
    <property type="match status" value="1"/>
</dbReference>
<dbReference type="Gene3D" id="2.60.40.1120">
    <property type="entry name" value="Carboxypeptidase-like, regulatory domain"/>
    <property type="match status" value="1"/>
</dbReference>
<evidence type="ECO:0000256" key="2">
    <source>
        <dbReference type="ARBA" id="ARBA00022448"/>
    </source>
</evidence>
<protein>
    <submittedName>
        <fullName evidence="10">Outer membrane receptor proteins, mostly Fe transport</fullName>
    </submittedName>
</protein>
<dbReference type="Gene3D" id="3.55.50.30">
    <property type="match status" value="1"/>
</dbReference>
<sequence>MSLTAKLLLGMLLCCFPLQVLAWDWHTKVTLSLKDQPLLVACQLLEKKYGIHFSYSRDVVDLSHRITLEVRNKPLKKVLELLFEPYDIASSRIGNQVVLTMKNKPLRTISGYVEDARNGEKLIGATVYCPAQRAGTVTNQYGFYSITLKKDTSSLYASYIGYTPQRYKLPATGNRQIAMALQPTNSLQEIVVTENMKAHLQEQTQMSKVNIPVTEIEAVPRLLGEADVMRTLQSLPGVTGGADGSGGMSVRGGSPDQNLILLDGTPVFNSEHVFGIFSVFNPDIIKNADLYKGAFPARYGGRLSSIIDVSMKDGDMKNYHGEVSISTIAAKFMIEGPLWKNKTSFVLSGRRSYIDLLMDDAVKNVMDLGDKGDFFAFFYDANARINHIFSPKDRLYLSAYGGEDALVIAQDHDYETTDAPDQRRYQEKSSFKLGWGNLTGTLRWNHVFNQRLFSNVTFNYSQYFFLTHYHYNFRSYTIDEHSELYGRYTSRIQNAVGKIDFDYRPRPGHAIKFGVASTTHIFKPGTFFFEDNSATPSLPDTSYNNFNTVGVDMVLYGEDDWQLTPDLHLNAGLHAAGFLVEKRFYRSVQPRLGLRYLLPKGWALKTAYTHMYQPIHLLTNNGTNLPTDLWVPSTPKVKPMLSKQFTIGVAKTTEDHQYEFSLEGYYKTMNNVIEYTEYASAFSSAGKKWDDQVIIGKGRSYGTEVLLEKKQGRTKGWLGYTLAWSDRQFAEVNEGKRYPYKYDARHNLELTVIHQFNKTWEISAGWQFSTGKPLTLPVASYEGIQEPSPYDPQQPVPPRADELGERNQFRTSNIHRLDLSVTYTKKKRLWTKSWNLSLYNAYNQKNPFYYYVKSDPVAKERYLAQKTILPILPSISYSVKF</sequence>
<dbReference type="GO" id="GO:0009279">
    <property type="term" value="C:cell outer membrane"/>
    <property type="evidence" value="ECO:0007669"/>
    <property type="project" value="UniProtKB-SubCell"/>
</dbReference>
<gene>
    <name evidence="10" type="ORF">SAMN04488505_101238</name>
</gene>
<dbReference type="SUPFAM" id="SSF56935">
    <property type="entry name" value="Porins"/>
    <property type="match status" value="1"/>
</dbReference>
<keyword evidence="10" id="KW-0675">Receptor</keyword>
<reference evidence="10 11" key="1">
    <citation type="submission" date="2016-10" db="EMBL/GenBank/DDBJ databases">
        <authorList>
            <person name="de Groot N.N."/>
        </authorList>
    </citation>
    <scope>NUCLEOTIDE SEQUENCE [LARGE SCALE GENOMIC DNA]</scope>
    <source>
        <strain evidence="10 11">DSM 21039</strain>
    </source>
</reference>
<dbReference type="Pfam" id="PF13715">
    <property type="entry name" value="CarbopepD_reg_2"/>
    <property type="match status" value="1"/>
</dbReference>
<dbReference type="PANTHER" id="PTHR30069">
    <property type="entry name" value="TONB-DEPENDENT OUTER MEMBRANE RECEPTOR"/>
    <property type="match status" value="1"/>
</dbReference>
<keyword evidence="11" id="KW-1185">Reference proteome</keyword>
<dbReference type="AlphaFoldDB" id="A0A1H7H6F3"/>
<evidence type="ECO:0000259" key="9">
    <source>
        <dbReference type="SMART" id="SM00965"/>
    </source>
</evidence>
<feature type="chain" id="PRO_5011616740" evidence="8">
    <location>
        <begin position="23"/>
        <end position="881"/>
    </location>
</feature>
<dbReference type="SMART" id="SM00965">
    <property type="entry name" value="STN"/>
    <property type="match status" value="1"/>
</dbReference>
<dbReference type="GO" id="GO:0044718">
    <property type="term" value="P:siderophore transmembrane transport"/>
    <property type="evidence" value="ECO:0007669"/>
    <property type="project" value="TreeGrafter"/>
</dbReference>
<dbReference type="InterPro" id="IPR011662">
    <property type="entry name" value="Secretin/TonB_short_N"/>
</dbReference>
<dbReference type="InterPro" id="IPR037066">
    <property type="entry name" value="Plug_dom_sf"/>
</dbReference>
<dbReference type="Proteomes" id="UP000198984">
    <property type="component" value="Unassembled WGS sequence"/>
</dbReference>
<feature type="domain" description="Secretin/TonB short N-terminal" evidence="9">
    <location>
        <begin position="51"/>
        <end position="102"/>
    </location>
</feature>
<accession>A0A1H7H6F3</accession>
<keyword evidence="6" id="KW-0472">Membrane</keyword>
<evidence type="ECO:0000313" key="11">
    <source>
        <dbReference type="Proteomes" id="UP000198984"/>
    </source>
</evidence>
<evidence type="ECO:0000256" key="1">
    <source>
        <dbReference type="ARBA" id="ARBA00004571"/>
    </source>
</evidence>